<evidence type="ECO:0000313" key="3">
    <source>
        <dbReference type="Proteomes" id="UP001596356"/>
    </source>
</evidence>
<dbReference type="RefSeq" id="WP_377821058.1">
    <property type="nucleotide sequence ID" value="NZ_JBHSWJ010000002.1"/>
</dbReference>
<evidence type="ECO:0000259" key="1">
    <source>
        <dbReference type="Pfam" id="PF00117"/>
    </source>
</evidence>
<protein>
    <submittedName>
        <fullName evidence="2">Gamma-glutamyl-gamma-aminobutyrate hydrolase family protein</fullName>
    </submittedName>
</protein>
<dbReference type="Gene3D" id="3.40.50.880">
    <property type="match status" value="1"/>
</dbReference>
<keyword evidence="2" id="KW-0378">Hydrolase</keyword>
<dbReference type="InterPro" id="IPR029062">
    <property type="entry name" value="Class_I_gatase-like"/>
</dbReference>
<dbReference type="Pfam" id="PF00117">
    <property type="entry name" value="GATase"/>
    <property type="match status" value="1"/>
</dbReference>
<dbReference type="GO" id="GO:0016787">
    <property type="term" value="F:hydrolase activity"/>
    <property type="evidence" value="ECO:0007669"/>
    <property type="project" value="UniProtKB-KW"/>
</dbReference>
<gene>
    <name evidence="2" type="ORF">ACFQBT_05715</name>
</gene>
<dbReference type="InterPro" id="IPR017926">
    <property type="entry name" value="GATASE"/>
</dbReference>
<keyword evidence="3" id="KW-1185">Reference proteome</keyword>
<sequence>MRLALIENDPDSGPGRLMAWCPTATVVHAHAGESLPAATDFDGFVLLGGGFMPDADDLAPWLPAERALIEAAVDSQTPLLGICLGAQLLAYTCGGQVTPAYGLPEKGSRSCGSVPPRPVIRFSRNCPGRYGPSRVIGTRSPRCRRERPG</sequence>
<dbReference type="SUPFAM" id="SSF52317">
    <property type="entry name" value="Class I glutamine amidotransferase-like"/>
    <property type="match status" value="1"/>
</dbReference>
<dbReference type="PROSITE" id="PS51273">
    <property type="entry name" value="GATASE_TYPE_1"/>
    <property type="match status" value="1"/>
</dbReference>
<evidence type="ECO:0000313" key="2">
    <source>
        <dbReference type="EMBL" id="MFC6713366.1"/>
    </source>
</evidence>
<comment type="caution">
    <text evidence="2">The sequence shown here is derived from an EMBL/GenBank/DDBJ whole genome shotgun (WGS) entry which is preliminary data.</text>
</comment>
<dbReference type="EMBL" id="JBHSWJ010000002">
    <property type="protein sequence ID" value="MFC6713366.1"/>
    <property type="molecule type" value="Genomic_DNA"/>
</dbReference>
<proteinExistence type="predicted"/>
<accession>A0ABW2AQJ9</accession>
<organism evidence="2 3">
    <name type="scientific">Branchiibius cervicis</name>
    <dbReference type="NCBI Taxonomy" id="908252"/>
    <lineage>
        <taxon>Bacteria</taxon>
        <taxon>Bacillati</taxon>
        <taxon>Actinomycetota</taxon>
        <taxon>Actinomycetes</taxon>
        <taxon>Micrococcales</taxon>
        <taxon>Dermacoccaceae</taxon>
        <taxon>Branchiibius</taxon>
    </lineage>
</organism>
<name>A0ABW2AQJ9_9MICO</name>
<dbReference type="Proteomes" id="UP001596356">
    <property type="component" value="Unassembled WGS sequence"/>
</dbReference>
<feature type="domain" description="Glutamine amidotransferase" evidence="1">
    <location>
        <begin position="37"/>
        <end position="107"/>
    </location>
</feature>
<reference evidence="3" key="1">
    <citation type="journal article" date="2019" name="Int. J. Syst. Evol. Microbiol.">
        <title>The Global Catalogue of Microorganisms (GCM) 10K type strain sequencing project: providing services to taxonomists for standard genome sequencing and annotation.</title>
        <authorList>
            <consortium name="The Broad Institute Genomics Platform"/>
            <consortium name="The Broad Institute Genome Sequencing Center for Infectious Disease"/>
            <person name="Wu L."/>
            <person name="Ma J."/>
        </authorList>
    </citation>
    <scope>NUCLEOTIDE SEQUENCE [LARGE SCALE GENOMIC DNA]</scope>
    <source>
        <strain evidence="3">NBRC 106593</strain>
    </source>
</reference>